<dbReference type="RefSeq" id="XP_067521103.1">
    <property type="nucleotide sequence ID" value="XM_067665002.1"/>
</dbReference>
<dbReference type="AlphaFoldDB" id="I1CB77"/>
<dbReference type="GeneID" id="93617383"/>
<dbReference type="VEuPathDB" id="FungiDB:RO3G_10417"/>
<keyword evidence="2" id="KW-1185">Reference proteome</keyword>
<name>I1CB77_RHIO9</name>
<dbReference type="Proteomes" id="UP000009138">
    <property type="component" value="Unassembled WGS sequence"/>
</dbReference>
<sequence length="50" mass="5959">MLINTRLRGFKSMNNYASEYESHYNRREKNLLKITHASSLLLRCIEKNSN</sequence>
<proteinExistence type="predicted"/>
<dbReference type="EMBL" id="CH476739">
    <property type="protein sequence ID" value="EIE85707.1"/>
    <property type="molecule type" value="Genomic_DNA"/>
</dbReference>
<gene>
    <name evidence="1" type="ORF">RO3G_10417</name>
</gene>
<accession>I1CB77</accession>
<dbReference type="InParanoid" id="I1CB77"/>
<reference evidence="1 2" key="1">
    <citation type="journal article" date="2009" name="PLoS Genet.">
        <title>Genomic analysis of the basal lineage fungus Rhizopus oryzae reveals a whole-genome duplication.</title>
        <authorList>
            <person name="Ma L.-J."/>
            <person name="Ibrahim A.S."/>
            <person name="Skory C."/>
            <person name="Grabherr M.G."/>
            <person name="Burger G."/>
            <person name="Butler M."/>
            <person name="Elias M."/>
            <person name="Idnurm A."/>
            <person name="Lang B.F."/>
            <person name="Sone T."/>
            <person name="Abe A."/>
            <person name="Calvo S.E."/>
            <person name="Corrochano L.M."/>
            <person name="Engels R."/>
            <person name="Fu J."/>
            <person name="Hansberg W."/>
            <person name="Kim J.-M."/>
            <person name="Kodira C.D."/>
            <person name="Koehrsen M.J."/>
            <person name="Liu B."/>
            <person name="Miranda-Saavedra D."/>
            <person name="O'Leary S."/>
            <person name="Ortiz-Castellanos L."/>
            <person name="Poulter R."/>
            <person name="Rodriguez-Romero J."/>
            <person name="Ruiz-Herrera J."/>
            <person name="Shen Y.-Q."/>
            <person name="Zeng Q."/>
            <person name="Galagan J."/>
            <person name="Birren B.W."/>
            <person name="Cuomo C.A."/>
            <person name="Wickes B.L."/>
        </authorList>
    </citation>
    <scope>NUCLEOTIDE SEQUENCE [LARGE SCALE GENOMIC DNA]</scope>
    <source>
        <strain evidence="2">RA 99-880 / ATCC MYA-4621 / FGSC 9543 / NRRL 43880</strain>
    </source>
</reference>
<evidence type="ECO:0000313" key="1">
    <source>
        <dbReference type="EMBL" id="EIE85707.1"/>
    </source>
</evidence>
<protein>
    <submittedName>
        <fullName evidence="1">Uncharacterized protein</fullName>
    </submittedName>
</protein>
<organism evidence="1 2">
    <name type="scientific">Rhizopus delemar (strain RA 99-880 / ATCC MYA-4621 / FGSC 9543 / NRRL 43880)</name>
    <name type="common">Mucormycosis agent</name>
    <name type="synonym">Rhizopus arrhizus var. delemar</name>
    <dbReference type="NCBI Taxonomy" id="246409"/>
    <lineage>
        <taxon>Eukaryota</taxon>
        <taxon>Fungi</taxon>
        <taxon>Fungi incertae sedis</taxon>
        <taxon>Mucoromycota</taxon>
        <taxon>Mucoromycotina</taxon>
        <taxon>Mucoromycetes</taxon>
        <taxon>Mucorales</taxon>
        <taxon>Mucorineae</taxon>
        <taxon>Rhizopodaceae</taxon>
        <taxon>Rhizopus</taxon>
    </lineage>
</organism>
<evidence type="ECO:0000313" key="2">
    <source>
        <dbReference type="Proteomes" id="UP000009138"/>
    </source>
</evidence>